<comment type="caution">
    <text evidence="4">The sequence shown here is derived from an EMBL/GenBank/DDBJ whole genome shotgun (WGS) entry which is preliminary data.</text>
</comment>
<dbReference type="EC" id="1.-.-.-" evidence="4"/>
<name>S0G7B3_9BACT</name>
<dbReference type="Pfam" id="PF00724">
    <property type="entry name" value="Oxidored_FMN"/>
    <property type="match status" value="1"/>
</dbReference>
<dbReference type="InterPro" id="IPR001155">
    <property type="entry name" value="OxRdtase_FMN_N"/>
</dbReference>
<evidence type="ECO:0000313" key="4">
    <source>
        <dbReference type="EMBL" id="EMS80721.1"/>
    </source>
</evidence>
<gene>
    <name evidence="4" type="primary">nADH</name>
    <name evidence="4" type="ORF">Dpo_2c04170</name>
</gene>
<evidence type="ECO:0000256" key="2">
    <source>
        <dbReference type="ARBA" id="ARBA00023002"/>
    </source>
</evidence>
<organism evidence="4 5">
    <name type="scientific">Desulfotignum phosphitoxidans DSM 13687</name>
    <dbReference type="NCBI Taxonomy" id="1286635"/>
    <lineage>
        <taxon>Bacteria</taxon>
        <taxon>Pseudomonadati</taxon>
        <taxon>Thermodesulfobacteriota</taxon>
        <taxon>Desulfobacteria</taxon>
        <taxon>Desulfobacterales</taxon>
        <taxon>Desulfobacteraceae</taxon>
        <taxon>Desulfotignum</taxon>
    </lineage>
</organism>
<feature type="domain" description="NADH:flavin oxidoreductase/NADH oxidase N-terminal" evidence="3">
    <location>
        <begin position="5"/>
        <end position="331"/>
    </location>
</feature>
<evidence type="ECO:0000256" key="1">
    <source>
        <dbReference type="ARBA" id="ARBA00022630"/>
    </source>
</evidence>
<keyword evidence="2 4" id="KW-0560">Oxidoreductase</keyword>
<keyword evidence="5" id="KW-1185">Reference proteome</keyword>
<sequence>MYNNLFSEITIKGLTLKNRLTMAPLYLGYAGEGGTVSNMLLDHYRLMAGSGVAMVVVENATVDHPCGSGSNRTLRADTDDNLDGLKRLSAVIKQEGALACLQINHAGRFAHATQEPVAPSAVNTFGRMPRALDREEIASVMVKYAEAAARAKSAGFDMVELHGGTGYLLAQFLSPRTNHRTDEYGGSLENRQRFALGVLSQVKKAVGEIPVGYRFLADEWLPDGLKPEESRQFAISLAKEGIDYISVMGGTYESFLLPEILEKSRQEGYMLDLAAEIRAQVDVPVIAAGRFATGAFADRAIRDGKTDLIGLARVLWADPKWPEKIHGGREDDIIHCDPDCLNGGACMQMVMKGRPAFCVAWPAEKMKAWKTKFI</sequence>
<dbReference type="CDD" id="cd02803">
    <property type="entry name" value="OYE_like_FMN_family"/>
    <property type="match status" value="1"/>
</dbReference>
<dbReference type="Gene3D" id="3.20.20.70">
    <property type="entry name" value="Aldolase class I"/>
    <property type="match status" value="1"/>
</dbReference>
<dbReference type="EMBL" id="APJX01000002">
    <property type="protein sequence ID" value="EMS80721.1"/>
    <property type="molecule type" value="Genomic_DNA"/>
</dbReference>
<dbReference type="SUPFAM" id="SSF51395">
    <property type="entry name" value="FMN-linked oxidoreductases"/>
    <property type="match status" value="1"/>
</dbReference>
<dbReference type="InterPro" id="IPR013785">
    <property type="entry name" value="Aldolase_TIM"/>
</dbReference>
<dbReference type="GO" id="GO:0016491">
    <property type="term" value="F:oxidoreductase activity"/>
    <property type="evidence" value="ECO:0007669"/>
    <property type="project" value="UniProtKB-KW"/>
</dbReference>
<dbReference type="OrthoDB" id="9784632at2"/>
<evidence type="ECO:0000259" key="3">
    <source>
        <dbReference type="Pfam" id="PF00724"/>
    </source>
</evidence>
<dbReference type="Proteomes" id="UP000014216">
    <property type="component" value="Unassembled WGS sequence"/>
</dbReference>
<keyword evidence="1" id="KW-0285">Flavoprotein</keyword>
<proteinExistence type="predicted"/>
<evidence type="ECO:0000313" key="5">
    <source>
        <dbReference type="Proteomes" id="UP000014216"/>
    </source>
</evidence>
<dbReference type="GO" id="GO:0010181">
    <property type="term" value="F:FMN binding"/>
    <property type="evidence" value="ECO:0007669"/>
    <property type="project" value="InterPro"/>
</dbReference>
<accession>S0G7B3</accession>
<dbReference type="InterPro" id="IPR051799">
    <property type="entry name" value="NADH_flavin_oxidoreductase"/>
</dbReference>
<protein>
    <submittedName>
        <fullName evidence="4">Flavin oxidoreductase/NADH oxidase NADH</fullName>
        <ecNumber evidence="4">1.-.-.-</ecNumber>
    </submittedName>
</protein>
<dbReference type="RefSeq" id="WP_006964994.1">
    <property type="nucleotide sequence ID" value="NZ_APJX01000002.1"/>
</dbReference>
<dbReference type="AlphaFoldDB" id="S0G7B3"/>
<dbReference type="PANTHER" id="PTHR43656">
    <property type="entry name" value="BINDING OXIDOREDUCTASE, PUTATIVE (AFU_ORTHOLOGUE AFUA_2G08260)-RELATED"/>
    <property type="match status" value="1"/>
</dbReference>
<reference evidence="4 5" key="1">
    <citation type="journal article" date="2013" name="Genome Announc.">
        <title>Draft Genome Sequence of Desulfotignum phosphitoxidans DSM 13687 Strain FiPS-3.</title>
        <authorList>
            <person name="Poehlein A."/>
            <person name="Daniel R."/>
            <person name="Simeonova D.D."/>
        </authorList>
    </citation>
    <scope>NUCLEOTIDE SEQUENCE [LARGE SCALE GENOMIC DNA]</scope>
    <source>
        <strain evidence="4 5">DSM 13687</strain>
    </source>
</reference>
<dbReference type="PANTHER" id="PTHR43656:SF2">
    <property type="entry name" value="BINDING OXIDOREDUCTASE, PUTATIVE (AFU_ORTHOLOGUE AFUA_2G08260)-RELATED"/>
    <property type="match status" value="1"/>
</dbReference>